<sequence length="85" mass="9849">MSQGDVFIQSKYDIFRVALLATHIQGVSEIRTTSQENQTLAYCSTENFTLAFEMEDYICEEAILMFFSKKLKRKIFSGTRRTIHA</sequence>
<gene>
    <name evidence="1" type="ORF">WN51_04673</name>
</gene>
<proteinExistence type="predicted"/>
<evidence type="ECO:0000313" key="1">
    <source>
        <dbReference type="EMBL" id="KOX71138.1"/>
    </source>
</evidence>
<organism evidence="1 2">
    <name type="scientific">Melipona quadrifasciata</name>
    <dbReference type="NCBI Taxonomy" id="166423"/>
    <lineage>
        <taxon>Eukaryota</taxon>
        <taxon>Metazoa</taxon>
        <taxon>Ecdysozoa</taxon>
        <taxon>Arthropoda</taxon>
        <taxon>Hexapoda</taxon>
        <taxon>Insecta</taxon>
        <taxon>Pterygota</taxon>
        <taxon>Neoptera</taxon>
        <taxon>Endopterygota</taxon>
        <taxon>Hymenoptera</taxon>
        <taxon>Apocrita</taxon>
        <taxon>Aculeata</taxon>
        <taxon>Apoidea</taxon>
        <taxon>Anthophila</taxon>
        <taxon>Apidae</taxon>
        <taxon>Melipona</taxon>
    </lineage>
</organism>
<keyword evidence="2" id="KW-1185">Reference proteome</keyword>
<evidence type="ECO:0000313" key="2">
    <source>
        <dbReference type="Proteomes" id="UP000053105"/>
    </source>
</evidence>
<accession>A0A0N0BDZ7</accession>
<protein>
    <submittedName>
        <fullName evidence="1">Uncharacterized protein</fullName>
    </submittedName>
</protein>
<dbReference type="Proteomes" id="UP000053105">
    <property type="component" value="Unassembled WGS sequence"/>
</dbReference>
<name>A0A0N0BDZ7_9HYME</name>
<reference evidence="1 2" key="1">
    <citation type="submission" date="2015-07" db="EMBL/GenBank/DDBJ databases">
        <title>The genome of Melipona quadrifasciata.</title>
        <authorList>
            <person name="Pan H."/>
            <person name="Kapheim K."/>
        </authorList>
    </citation>
    <scope>NUCLEOTIDE SEQUENCE [LARGE SCALE GENOMIC DNA]</scope>
    <source>
        <strain evidence="1">0111107301</strain>
        <tissue evidence="1">Whole body</tissue>
    </source>
</reference>
<dbReference type="EMBL" id="KQ435847">
    <property type="protein sequence ID" value="KOX71138.1"/>
    <property type="molecule type" value="Genomic_DNA"/>
</dbReference>
<dbReference type="AlphaFoldDB" id="A0A0N0BDZ7"/>